<evidence type="ECO:0000313" key="4">
    <source>
        <dbReference type="EMBL" id="OAL63352.1"/>
    </source>
</evidence>
<dbReference type="SUPFAM" id="SSF52540">
    <property type="entry name" value="P-loop containing nucleoside triphosphate hydrolases"/>
    <property type="match status" value="1"/>
</dbReference>
<evidence type="ECO:0000259" key="3">
    <source>
        <dbReference type="Pfam" id="PF19327"/>
    </source>
</evidence>
<dbReference type="VEuPathDB" id="FungiDB:TERG_11596"/>
<dbReference type="VEuPathDB" id="FungiDB:TERG_00582"/>
<dbReference type="GO" id="GO:0009117">
    <property type="term" value="P:nucleotide metabolic process"/>
    <property type="evidence" value="ECO:0007669"/>
    <property type="project" value="InterPro"/>
</dbReference>
<feature type="domain" description="Ap4A phosphorylase 1/2 N-terminal" evidence="3">
    <location>
        <begin position="1249"/>
        <end position="1371"/>
    </location>
</feature>
<dbReference type="SUPFAM" id="SSF53474">
    <property type="entry name" value="alpha/beta-Hydrolases"/>
    <property type="match status" value="1"/>
</dbReference>
<name>A0A178ETD2_TRIRU</name>
<feature type="domain" description="ATP adenylyltransferase C-terminal" evidence="2">
    <location>
        <begin position="1390"/>
        <end position="1491"/>
    </location>
</feature>
<dbReference type="Pfam" id="PF09830">
    <property type="entry name" value="ATP_transf"/>
    <property type="match status" value="1"/>
</dbReference>
<comment type="caution">
    <text evidence="4">The sequence shown here is derived from an EMBL/GenBank/DDBJ whole genome shotgun (WGS) entry which is preliminary data.</text>
</comment>
<dbReference type="Proteomes" id="UP000243015">
    <property type="component" value="Unassembled WGS sequence"/>
</dbReference>
<dbReference type="EMBL" id="LHPM01000018">
    <property type="protein sequence ID" value="OAL63352.1"/>
    <property type="molecule type" value="Genomic_DNA"/>
</dbReference>
<dbReference type="GO" id="GO:0043531">
    <property type="term" value="F:ADP binding"/>
    <property type="evidence" value="ECO:0007669"/>
    <property type="project" value="InterPro"/>
</dbReference>
<dbReference type="GO" id="GO:0005524">
    <property type="term" value="F:ATP binding"/>
    <property type="evidence" value="ECO:0007669"/>
    <property type="project" value="InterPro"/>
</dbReference>
<evidence type="ECO:0000256" key="1">
    <source>
        <dbReference type="SAM" id="MobiDB-lite"/>
    </source>
</evidence>
<dbReference type="PANTHER" id="PTHR38420">
    <property type="entry name" value="AP-4-A PHOSPHORYLASE II"/>
    <property type="match status" value="1"/>
</dbReference>
<proteinExistence type="predicted"/>
<dbReference type="Pfam" id="PF19327">
    <property type="entry name" value="Ap4A_phos_N"/>
    <property type="match status" value="1"/>
</dbReference>
<dbReference type="GO" id="GO:0003877">
    <property type="term" value="F:ATP:ADP adenylyltransferase activity"/>
    <property type="evidence" value="ECO:0007669"/>
    <property type="project" value="InterPro"/>
</dbReference>
<dbReference type="InterPro" id="IPR036265">
    <property type="entry name" value="HIT-like_sf"/>
</dbReference>
<dbReference type="VEuPathDB" id="FungiDB:TERG_11595"/>
<dbReference type="InterPro" id="IPR019200">
    <property type="entry name" value="ATP_adenylylTrfase_C"/>
</dbReference>
<sequence length="1492" mass="168216">MDGPGPETAGKDRGPPKSIAEGGDVSIVAMEKSRTNSHKASAKGSKTAVLGIVPLHEPADTDLVAADHGDICWPRDLLPQALKSAVRVLSFGYDAGKYGDANLDIEDVALQLINAIERARPVEERARPLIVVSYSLGGIVLKKALITSNNKPSLRHILASLSGIVFLAAPHRGSALADVASRVVRQLNVGLPQKLIGTLKKNSPELESIANDFRQIADQRSLPIISFYELLPLKGRLICFSDIRALGLHANHREICRYQGADDPIFREVAARLQQLVELGPLRNDARVFLPWDVTPHFTGRRDYIKKIHDVFSGSKGRRIVAIHGDGGMGKTEIALKYARENEHRYDYVLFANSTNIQSLESDFSDLHEKLGFPPNITRAVEDIKQFLRLERCWLMILDNDNDWLAFNRFGFPETGHGHIIITCRARVHTSDPRITMALPMNPLKPMEAKDLLFSRAGIDTKDRLSWELQAKDVIKRMGCQPLAVDSAAAYILCNNITIHEYLNALKGRKISRRLLSYRPKGSKYQTSVETIIQMALDEIKKSPDAFRLLNILVWLDRTKTTISFLKRAVFPQPRWGPDGQVEMRDPQRSYVPSDLISLINGPSFQLALKELQSYSLIASDEIFQDGRSLRSNDAIVLHPLTYFYIRESLSPDRMLENAIHALSLVVHAYPIMQAGLDQSSSRRILPQVYQCILNSDYLAEEGLDLIDSIQSVDSWGDEEATFTERVAEMFLEAARGYGEGISHLDNTLLQWIKALIDSSEKAGLQARLWCTRLPLEFYSKGKFTDGCEAAAEFLRDANFSPGGKITNNDNAQAGFLRHMSVEYLTRDKNLSDRDEWEKRAKYIDVWKPLDPYNPSKLERYAQGMGVRMRGKLAKDFGLFNEAYFSLKLFIEQYAKRGSREDGWAIGDLGQVVLELEGADEDCDALSDLMTNGIRCGHDQLIPELDARPCEVITQIYSQAIESRMVARGSSSQYDRDNVRESDTMFLEINRAASILREGIFRPERYAEAEQKLIGLKDRFENMLTMGALWHDNQTRHFSVLAYLAQISHLQMDWEVAQSRWIETIDYGQSSVKEWNGDHYYVDVAKYSLANAQLQAGGEPDAIIAELDEIVHRLNAEVVTWNLGLGTFWLEYIRKSMAEVMSVEESAREGSIFVFPTLESQNVMTVISLWRLQLNPAKPPRGNSALKMLKLQRGHQLSTSQLSPSLQPKKITMKEGLEAKALRQFDALVEKGDVIYSHRDPVHVPAKPFNIQFRIASSLTKKPQIPIKDAEKKPPVNKASPFANDPPEFVIEHVGPDHTLRLNKFCVVRTQFILHCNDFKPQIEPLEAVDLAAGWSVLTRMESEYLLIYNGGLQGGWSLPHRHMQLLPRPPRDVHNLFPDIYGIENGRVPNIPFQHVVRRLPAFATAEEVYETYTDLLAAAGVDENDYSHNLVLVKDWMMIIPRSRASQEGIKIVNAAAMVGMIWIPSDEVLDLWLQSGNPMETLARYGKPW</sequence>
<dbReference type="Gene3D" id="3.40.50.300">
    <property type="entry name" value="P-loop containing nucleotide triphosphate hydrolases"/>
    <property type="match status" value="1"/>
</dbReference>
<organism evidence="4 5">
    <name type="scientific">Trichophyton rubrum</name>
    <name type="common">Athlete's foot fungus</name>
    <name type="synonym">Epidermophyton rubrum</name>
    <dbReference type="NCBI Taxonomy" id="5551"/>
    <lineage>
        <taxon>Eukaryota</taxon>
        <taxon>Fungi</taxon>
        <taxon>Dikarya</taxon>
        <taxon>Ascomycota</taxon>
        <taxon>Pezizomycotina</taxon>
        <taxon>Eurotiomycetes</taxon>
        <taxon>Eurotiomycetidae</taxon>
        <taxon>Onygenales</taxon>
        <taxon>Arthrodermataceae</taxon>
        <taxon>Trichophyton</taxon>
    </lineage>
</organism>
<evidence type="ECO:0000259" key="2">
    <source>
        <dbReference type="Pfam" id="PF09830"/>
    </source>
</evidence>
<dbReference type="InterPro" id="IPR045759">
    <property type="entry name" value="Ap4A_phos1/2_N"/>
</dbReference>
<dbReference type="InterPro" id="IPR043171">
    <property type="entry name" value="Ap4A_phos1/2-like"/>
</dbReference>
<reference evidence="4 5" key="1">
    <citation type="submission" date="2016-05" db="EMBL/GenBank/DDBJ databases">
        <title>Genome sequencing of Trichophyton rubrum CMCC(F)T1i isolated from hair.</title>
        <authorList>
            <person name="Zhan P."/>
            <person name="Tao Y."/>
            <person name="Liu W."/>
        </authorList>
    </citation>
    <scope>NUCLEOTIDE SEQUENCE [LARGE SCALE GENOMIC DNA]</scope>
    <source>
        <strain evidence="5">CMCC(F)T1i</strain>
    </source>
</reference>
<evidence type="ECO:0000313" key="5">
    <source>
        <dbReference type="Proteomes" id="UP000243015"/>
    </source>
</evidence>
<feature type="region of interest" description="Disordered" evidence="1">
    <location>
        <begin position="1"/>
        <end position="24"/>
    </location>
</feature>
<dbReference type="InterPro" id="IPR029058">
    <property type="entry name" value="AB_hydrolase_fold"/>
</dbReference>
<accession>A0A178ETD2</accession>
<dbReference type="InterPro" id="IPR027417">
    <property type="entry name" value="P-loop_NTPase"/>
</dbReference>
<dbReference type="Gene3D" id="3.40.50.1820">
    <property type="entry name" value="alpha/beta hydrolase"/>
    <property type="match status" value="1"/>
</dbReference>
<dbReference type="SUPFAM" id="SSF54197">
    <property type="entry name" value="HIT-like"/>
    <property type="match status" value="1"/>
</dbReference>
<dbReference type="InterPro" id="IPR009163">
    <property type="entry name" value="Ap4A_phos1/2"/>
</dbReference>
<dbReference type="PANTHER" id="PTHR38420:SF1">
    <property type="entry name" value="PUTATIVE (AFU_ORTHOLOGUE AFUA_5G14690)-RELATED"/>
    <property type="match status" value="1"/>
</dbReference>
<protein>
    <submittedName>
        <fullName evidence="4">Uncharacterized protein</fullName>
    </submittedName>
</protein>
<gene>
    <name evidence="4" type="ORF">A7C99_5746</name>
</gene>
<dbReference type="Gene3D" id="3.30.428.70">
    <property type="match status" value="1"/>
</dbReference>